<feature type="transmembrane region" description="Helical" evidence="1">
    <location>
        <begin position="645"/>
        <end position="667"/>
    </location>
</feature>
<keyword evidence="1" id="KW-1133">Transmembrane helix</keyword>
<gene>
    <name evidence="2" type="ORF">LTR25_005650</name>
</gene>
<evidence type="ECO:0000313" key="3">
    <source>
        <dbReference type="Proteomes" id="UP001345827"/>
    </source>
</evidence>
<organism evidence="2 3">
    <name type="scientific">Vermiconidia calcicola</name>
    <dbReference type="NCBI Taxonomy" id="1690605"/>
    <lineage>
        <taxon>Eukaryota</taxon>
        <taxon>Fungi</taxon>
        <taxon>Dikarya</taxon>
        <taxon>Ascomycota</taxon>
        <taxon>Pezizomycotina</taxon>
        <taxon>Dothideomycetes</taxon>
        <taxon>Dothideomycetidae</taxon>
        <taxon>Mycosphaerellales</taxon>
        <taxon>Extremaceae</taxon>
        <taxon>Vermiconidia</taxon>
    </lineage>
</organism>
<sequence length="740" mass="80402">MCSAQLCKNRTAYLNQKQFQSPSWIFSSTRPSISSMSFSFSERWQNMLAGGEHTRIPPRDNNINYGQACSQETFTYDKSMGAKVSSLNGSSSTQSVNWPLNEKYYSTTVDPRCPQKTLWRSILIPTIVIIFPMACLVGGLLGLIFGYRVKSDPSLFPEVSNTDSLRNHAVVLVNYSATRIAFVASWASTLAPLLAGFVMHLFSFQSALMMLHSSSGSGQHDLPTPYQYSLLVGLCLASTGRLGRYLSYSAAEGVVVPPVVRRAARTLSLTLLLAVIVFGADTALHYTTTTINFDRIAITSQAHAYGRGLSEQCLALNRSENFGLPCSRNGEIAESDYEAYVAGQNEIFFLQHDTSNISAVRLVTAPEQPSTSEQGKVAILTPQIANLSPYRDYSATTAGVVTICTPISSACQWTTLGPNETYSQFNCSKNFYGILGKAPTTSDTGKLLDDPDVPPLGFKPGSGLQYSYFMDEGLDTPYDSTEAYGPFLTDDQLINPVYLGIAGRFTTTAQRAGVSMSNDPGVHQGPTQNIDFVLHCQYTTYSADYSWVNSTARIDRLTPSPNGTLAEIFHGYNLVGTDSAFDNDLGDDILQASLQADPKAMADNFANSYSQRVMSVIGPFLSSRANTQEQNRTPLLVAKVPKAPLAILVAGCIGYVIFGIASAVLAYRALNDVDVRDIAARFTLAALSLHAFRDAGTDNVAVEVDDAGHRVFDETKIRAETSRVGVEGEPRDGFVLKSLV</sequence>
<keyword evidence="1" id="KW-0812">Transmembrane</keyword>
<comment type="caution">
    <text evidence="2">The sequence shown here is derived from an EMBL/GenBank/DDBJ whole genome shotgun (WGS) entry which is preliminary data.</text>
</comment>
<protein>
    <submittedName>
        <fullName evidence="2">Uncharacterized protein</fullName>
    </submittedName>
</protein>
<reference evidence="2 3" key="1">
    <citation type="submission" date="2023-06" db="EMBL/GenBank/DDBJ databases">
        <title>Black Yeasts Isolated from many extreme environments.</title>
        <authorList>
            <person name="Coleine C."/>
            <person name="Stajich J.E."/>
            <person name="Selbmann L."/>
        </authorList>
    </citation>
    <scope>NUCLEOTIDE SEQUENCE [LARGE SCALE GENOMIC DNA]</scope>
    <source>
        <strain evidence="2 3">CCFEE 5887</strain>
    </source>
</reference>
<keyword evidence="1" id="KW-0472">Membrane</keyword>
<feature type="transmembrane region" description="Helical" evidence="1">
    <location>
        <begin position="267"/>
        <end position="286"/>
    </location>
</feature>
<evidence type="ECO:0000313" key="2">
    <source>
        <dbReference type="EMBL" id="KAK5535748.1"/>
    </source>
</evidence>
<dbReference type="Proteomes" id="UP001345827">
    <property type="component" value="Unassembled WGS sequence"/>
</dbReference>
<name>A0AAV9Q758_9PEZI</name>
<dbReference type="EMBL" id="JAXLQG010000009">
    <property type="protein sequence ID" value="KAK5535748.1"/>
    <property type="molecule type" value="Genomic_DNA"/>
</dbReference>
<feature type="transmembrane region" description="Helical" evidence="1">
    <location>
        <begin position="180"/>
        <end position="202"/>
    </location>
</feature>
<proteinExistence type="predicted"/>
<dbReference type="AlphaFoldDB" id="A0AAV9Q758"/>
<accession>A0AAV9Q758</accession>
<evidence type="ECO:0000256" key="1">
    <source>
        <dbReference type="SAM" id="Phobius"/>
    </source>
</evidence>
<keyword evidence="3" id="KW-1185">Reference proteome</keyword>
<feature type="transmembrane region" description="Helical" evidence="1">
    <location>
        <begin position="122"/>
        <end position="147"/>
    </location>
</feature>